<keyword evidence="2" id="KW-1185">Reference proteome</keyword>
<dbReference type="EMBL" id="LUCH01015889">
    <property type="protein sequence ID" value="KAF5395297.1"/>
    <property type="molecule type" value="Genomic_DNA"/>
</dbReference>
<dbReference type="AlphaFoldDB" id="A0A8J4SKK2"/>
<dbReference type="OrthoDB" id="6256617at2759"/>
<sequence length="145" mass="14956">MLPSGFPYLPTLVGANTTNLSAQSAVQAALLNAHNSSNPTSSVQMLQHALLQESLRGMSVNQLLPFICIPSVGCATPVATVGIIPGSVQLAAVNSAACLNPLALFSSTNHLPHVGGTVNEASVKDTDAHTIIRAPVLYKNSVSFP</sequence>
<gene>
    <name evidence="1" type="ORF">PHET_12435</name>
</gene>
<dbReference type="Proteomes" id="UP000748531">
    <property type="component" value="Unassembled WGS sequence"/>
</dbReference>
<protein>
    <submittedName>
        <fullName evidence="1">Uncharacterized protein</fullName>
    </submittedName>
</protein>
<name>A0A8J4SKK2_9TREM</name>
<comment type="caution">
    <text evidence="1">The sequence shown here is derived from an EMBL/GenBank/DDBJ whole genome shotgun (WGS) entry which is preliminary data.</text>
</comment>
<evidence type="ECO:0000313" key="1">
    <source>
        <dbReference type="EMBL" id="KAF5395297.1"/>
    </source>
</evidence>
<organism evidence="1 2">
    <name type="scientific">Paragonimus heterotremus</name>
    <dbReference type="NCBI Taxonomy" id="100268"/>
    <lineage>
        <taxon>Eukaryota</taxon>
        <taxon>Metazoa</taxon>
        <taxon>Spiralia</taxon>
        <taxon>Lophotrochozoa</taxon>
        <taxon>Platyhelminthes</taxon>
        <taxon>Trematoda</taxon>
        <taxon>Digenea</taxon>
        <taxon>Plagiorchiida</taxon>
        <taxon>Troglotremata</taxon>
        <taxon>Troglotrematidae</taxon>
        <taxon>Paragonimus</taxon>
    </lineage>
</organism>
<reference evidence="1" key="1">
    <citation type="submission" date="2019-05" db="EMBL/GenBank/DDBJ databases">
        <title>Annotation for the trematode Paragonimus heterotremus.</title>
        <authorList>
            <person name="Choi Y.-J."/>
        </authorList>
    </citation>
    <scope>NUCLEOTIDE SEQUENCE</scope>
    <source>
        <strain evidence="1">LC</strain>
    </source>
</reference>
<accession>A0A8J4SKK2</accession>
<proteinExistence type="predicted"/>
<evidence type="ECO:0000313" key="2">
    <source>
        <dbReference type="Proteomes" id="UP000748531"/>
    </source>
</evidence>